<evidence type="ECO:0000313" key="8">
    <source>
        <dbReference type="EMBL" id="QQS99168.1"/>
    </source>
</evidence>
<sequence>MTRISGLASGMDIDTLVSSMMQAARAPLDTITQKKTFTEWQRDDYRDINKSLLELDTLIFDGIGKQSSYIKKTVNVSDPNSISVKNISSTSDFSGTVNVETLASAATSVGTIAKMDPTAKLTTKGTFTIEAKGTDGKVAAVPITYDETDTLNSVIEKINSKSNVTAFYDEATGQISFTAKQTGSNNQIKITGDMFGNATFKNQDGGNAKLTYNGLEIERSSNTFQINGVEITLKQKTTDPVTFSSTADVDAVMDTVVKFVAKYNELITKIKEKTDETKYRAYQPLTAAQRKEMDESDIKLWDEKAKSGTLRNDSTLNGVLTKMRSSLYGKVDGTSTFSQLSQIGITTTKNYNEGGKLVINEEELRKAISENPNAIYELFQKEGTTTENQGLARRLRADLKTAMTDISAKAGKASDVNDTFTIGKLLNSYDKKISSFETKLTALETRYYKQFTAMETAINKANSQSSSLSSYFS</sequence>
<dbReference type="GO" id="GO:0009424">
    <property type="term" value="C:bacterial-type flagellum hook"/>
    <property type="evidence" value="ECO:0007669"/>
    <property type="project" value="UniProtKB-UniRule"/>
</dbReference>
<dbReference type="GO" id="GO:0007155">
    <property type="term" value="P:cell adhesion"/>
    <property type="evidence" value="ECO:0007669"/>
    <property type="project" value="InterPro"/>
</dbReference>
<evidence type="ECO:0000313" key="9">
    <source>
        <dbReference type="Proteomes" id="UP000595254"/>
    </source>
</evidence>
<keyword evidence="8" id="KW-0969">Cilium</keyword>
<dbReference type="NCBIfam" id="NF005833">
    <property type="entry name" value="PRK07737.1"/>
    <property type="match status" value="1"/>
</dbReference>
<dbReference type="EMBL" id="CP068053">
    <property type="protein sequence ID" value="QQS99168.1"/>
    <property type="molecule type" value="Genomic_DNA"/>
</dbReference>
<comment type="function">
    <text evidence="5">Required for morphogenesis and for the elongation of the flagellar filament by facilitating polymerization of the flagellin monomers at the tip of growing filament. Forms a capping structure, which prevents flagellin subunits (transported through the central channel of the flagellum) from leaking out without polymerization at the distal end.</text>
</comment>
<protein>
    <recommendedName>
        <fullName evidence="5">Flagellar hook-associated protein 2</fullName>
        <shortName evidence="5">HAP2</shortName>
    </recommendedName>
    <alternativeName>
        <fullName evidence="5">Flagellar cap protein</fullName>
    </alternativeName>
</protein>
<comment type="subunit">
    <text evidence="2 5">Homopentamer.</text>
</comment>
<feature type="domain" description="Flagellar hook-associated protein 2 N-terminal" evidence="6">
    <location>
        <begin position="9"/>
        <end position="105"/>
    </location>
</feature>
<dbReference type="PANTHER" id="PTHR30288:SF0">
    <property type="entry name" value="FLAGELLAR HOOK-ASSOCIATED PROTEIN 2"/>
    <property type="match status" value="1"/>
</dbReference>
<dbReference type="InterPro" id="IPR010809">
    <property type="entry name" value="FliD_C"/>
</dbReference>
<proteinExistence type="inferred from homology"/>
<dbReference type="Pfam" id="PF07195">
    <property type="entry name" value="FliD_C"/>
    <property type="match status" value="1"/>
</dbReference>
<keyword evidence="8" id="KW-0966">Cell projection</keyword>
<dbReference type="InterPro" id="IPR010810">
    <property type="entry name" value="Flagellin_hook_IN_motif"/>
</dbReference>
<evidence type="ECO:0000259" key="6">
    <source>
        <dbReference type="Pfam" id="PF02465"/>
    </source>
</evidence>
<dbReference type="KEGG" id="ppsr:I6J18_16170"/>
<keyword evidence="4 5" id="KW-0975">Bacterial flagellum</keyword>
<dbReference type="PANTHER" id="PTHR30288">
    <property type="entry name" value="FLAGELLAR CAP/ASSEMBLY PROTEIN FLID"/>
    <property type="match status" value="1"/>
</dbReference>
<organism evidence="8 9">
    <name type="scientific">Peribacillus psychrosaccharolyticus</name>
    <name type="common">Bacillus psychrosaccharolyticus</name>
    <dbReference type="NCBI Taxonomy" id="1407"/>
    <lineage>
        <taxon>Bacteria</taxon>
        <taxon>Bacillati</taxon>
        <taxon>Bacillota</taxon>
        <taxon>Bacilli</taxon>
        <taxon>Bacillales</taxon>
        <taxon>Bacillaceae</taxon>
        <taxon>Peribacillus</taxon>
    </lineage>
</organism>
<evidence type="ECO:0000259" key="7">
    <source>
        <dbReference type="Pfam" id="PF07195"/>
    </source>
</evidence>
<reference evidence="8 9" key="1">
    <citation type="submission" date="2021-01" db="EMBL/GenBank/DDBJ databases">
        <title>FDA dAtabase for Regulatory Grade micrObial Sequences (FDA-ARGOS): Supporting development and validation of Infectious Disease Dx tests.</title>
        <authorList>
            <person name="Nelson B."/>
            <person name="Plummer A."/>
            <person name="Tallon L."/>
            <person name="Sadzewicz L."/>
            <person name="Zhao X."/>
            <person name="Boylan J."/>
            <person name="Ott S."/>
            <person name="Bowen H."/>
            <person name="Vavikolanu K."/>
            <person name="Mehta A."/>
            <person name="Aluvathingal J."/>
            <person name="Nadendla S."/>
            <person name="Myers T."/>
            <person name="Yan Y."/>
            <person name="Sichtig H."/>
        </authorList>
    </citation>
    <scope>NUCLEOTIDE SEQUENCE [LARGE SCALE GENOMIC DNA]</scope>
    <source>
        <strain evidence="8 9">FDAARGOS_1161</strain>
    </source>
</reference>
<dbReference type="GO" id="GO:0005576">
    <property type="term" value="C:extracellular region"/>
    <property type="evidence" value="ECO:0007669"/>
    <property type="project" value="UniProtKB-SubCell"/>
</dbReference>
<dbReference type="Pfam" id="PF02465">
    <property type="entry name" value="FliD_N"/>
    <property type="match status" value="1"/>
</dbReference>
<keyword evidence="3" id="KW-0175">Coiled coil</keyword>
<dbReference type="GO" id="GO:0071973">
    <property type="term" value="P:bacterial-type flagellum-dependent cell motility"/>
    <property type="evidence" value="ECO:0007669"/>
    <property type="project" value="TreeGrafter"/>
</dbReference>
<keyword evidence="8" id="KW-0282">Flagellum</keyword>
<dbReference type="RefSeq" id="WP_040376440.1">
    <property type="nucleotide sequence ID" value="NZ_CP068053.1"/>
</dbReference>
<dbReference type="Pfam" id="PF07196">
    <property type="entry name" value="Flagellin_IN"/>
    <property type="match status" value="1"/>
</dbReference>
<evidence type="ECO:0000256" key="5">
    <source>
        <dbReference type="RuleBase" id="RU362066"/>
    </source>
</evidence>
<dbReference type="Proteomes" id="UP000595254">
    <property type="component" value="Chromosome"/>
</dbReference>
<comment type="similarity">
    <text evidence="1 5">Belongs to the FliD family.</text>
</comment>
<dbReference type="InterPro" id="IPR040026">
    <property type="entry name" value="FliD"/>
</dbReference>
<evidence type="ECO:0000256" key="4">
    <source>
        <dbReference type="ARBA" id="ARBA00023143"/>
    </source>
</evidence>
<evidence type="ECO:0000256" key="1">
    <source>
        <dbReference type="ARBA" id="ARBA00009764"/>
    </source>
</evidence>
<gene>
    <name evidence="8" type="ORF">I6J18_16170</name>
</gene>
<dbReference type="AlphaFoldDB" id="A0A974RZ75"/>
<name>A0A974RZ75_PERPY</name>
<comment type="subcellular location">
    <subcellularLocation>
        <location evidence="5">Secreted</location>
    </subcellularLocation>
    <subcellularLocation>
        <location evidence="5">Bacterial flagellum</location>
    </subcellularLocation>
</comment>
<keyword evidence="5" id="KW-0964">Secreted</keyword>
<keyword evidence="9" id="KW-1185">Reference proteome</keyword>
<dbReference type="InterPro" id="IPR003481">
    <property type="entry name" value="FliD_N"/>
</dbReference>
<accession>A0A974RZ75</accession>
<evidence type="ECO:0000256" key="3">
    <source>
        <dbReference type="ARBA" id="ARBA00023054"/>
    </source>
</evidence>
<dbReference type="GO" id="GO:0009421">
    <property type="term" value="C:bacterial-type flagellum filament cap"/>
    <property type="evidence" value="ECO:0007669"/>
    <property type="project" value="InterPro"/>
</dbReference>
<evidence type="ECO:0000256" key="2">
    <source>
        <dbReference type="ARBA" id="ARBA00011255"/>
    </source>
</evidence>
<feature type="domain" description="Flagellar hook-associated protein 2 C-terminal" evidence="7">
    <location>
        <begin position="206"/>
        <end position="463"/>
    </location>
</feature>